<evidence type="ECO:0000313" key="5">
    <source>
        <dbReference type="Proteomes" id="UP000198939"/>
    </source>
</evidence>
<keyword evidence="5" id="KW-1185">Reference proteome</keyword>
<protein>
    <recommendedName>
        <fullName evidence="6">Lectin-like protein BA14k</fullName>
    </recommendedName>
</protein>
<evidence type="ECO:0000313" key="3">
    <source>
        <dbReference type="EMBL" id="SEP08025.1"/>
    </source>
</evidence>
<accession>A0A1H8UXX3</accession>
<sequence>MKKLLLAVVACASLVPFSPVAAQGIYFEFGDRPRYYDDDSPRLYRAPPRYYRDRYYPSRYERQRCWRQPYQVRSHNHEITRYRTVCAD</sequence>
<evidence type="ECO:0000313" key="2">
    <source>
        <dbReference type="EMBL" id="SEI18109.1"/>
    </source>
</evidence>
<evidence type="ECO:0000313" key="4">
    <source>
        <dbReference type="Proteomes" id="UP000183063"/>
    </source>
</evidence>
<reference evidence="3 5" key="2">
    <citation type="submission" date="2016-10" db="EMBL/GenBank/DDBJ databases">
        <authorList>
            <person name="Varghese N."/>
            <person name="Submissions S."/>
        </authorList>
    </citation>
    <scope>NUCLEOTIDE SEQUENCE [LARGE SCALE GENOMIC DNA]</scope>
    <source>
        <strain evidence="3 5">CGMCC 1.7071</strain>
    </source>
</reference>
<evidence type="ECO:0000256" key="1">
    <source>
        <dbReference type="SAM" id="SignalP"/>
    </source>
</evidence>
<feature type="signal peptide" evidence="1">
    <location>
        <begin position="1"/>
        <end position="21"/>
    </location>
</feature>
<dbReference type="EMBL" id="FNXB01000048">
    <property type="protein sequence ID" value="SEI18109.1"/>
    <property type="molecule type" value="Genomic_DNA"/>
</dbReference>
<evidence type="ECO:0008006" key="6">
    <source>
        <dbReference type="Google" id="ProtNLM"/>
    </source>
</evidence>
<reference evidence="2" key="3">
    <citation type="submission" date="2016-10" db="EMBL/GenBank/DDBJ databases">
        <authorList>
            <person name="de Groot N.N."/>
        </authorList>
    </citation>
    <scope>NUCLEOTIDE SEQUENCE [LARGE SCALE GENOMIC DNA]</scope>
    <source>
        <strain evidence="2">CCBAU85039</strain>
    </source>
</reference>
<dbReference type="Proteomes" id="UP000198939">
    <property type="component" value="Unassembled WGS sequence"/>
</dbReference>
<dbReference type="EMBL" id="FOCV01000037">
    <property type="protein sequence ID" value="SEP08025.1"/>
    <property type="molecule type" value="Genomic_DNA"/>
</dbReference>
<dbReference type="AlphaFoldDB" id="A0A1H8UXX3"/>
<proteinExistence type="predicted"/>
<name>A0A1H8UXX3_9HYPH</name>
<organism evidence="2 4">
    <name type="scientific">Rhizobium tibeticum</name>
    <dbReference type="NCBI Taxonomy" id="501024"/>
    <lineage>
        <taxon>Bacteria</taxon>
        <taxon>Pseudomonadati</taxon>
        <taxon>Pseudomonadota</taxon>
        <taxon>Alphaproteobacteria</taxon>
        <taxon>Hyphomicrobiales</taxon>
        <taxon>Rhizobiaceae</taxon>
        <taxon>Rhizobium/Agrobacterium group</taxon>
        <taxon>Rhizobium</taxon>
    </lineage>
</organism>
<keyword evidence="1" id="KW-0732">Signal</keyword>
<dbReference type="Proteomes" id="UP000183063">
    <property type="component" value="Unassembled WGS sequence"/>
</dbReference>
<feature type="chain" id="PRO_5030029891" description="Lectin-like protein BA14k" evidence="1">
    <location>
        <begin position="22"/>
        <end position="88"/>
    </location>
</feature>
<reference evidence="4" key="1">
    <citation type="submission" date="2016-10" db="EMBL/GenBank/DDBJ databases">
        <authorList>
            <person name="Wibberg D."/>
        </authorList>
    </citation>
    <scope>NUCLEOTIDE SEQUENCE [LARGE SCALE GENOMIC DNA]</scope>
</reference>
<gene>
    <name evidence="2" type="ORF">RTCCBAU85039_5790</name>
    <name evidence="3" type="ORF">SAMN05216228_103729</name>
</gene>